<evidence type="ECO:0000313" key="1">
    <source>
        <dbReference type="EMBL" id="VDP61317.1"/>
    </source>
</evidence>
<gene>
    <name evidence="1" type="ORF">HPBE_LOCUS27146</name>
</gene>
<dbReference type="EMBL" id="UZAH01042182">
    <property type="protein sequence ID" value="VDP61317.1"/>
    <property type="molecule type" value="Genomic_DNA"/>
</dbReference>
<proteinExistence type="predicted"/>
<accession>A0A3P8EB51</accession>
<organism evidence="1">
    <name type="scientific">Heligmosomoides polygyrus</name>
    <name type="common">Parasitic roundworm</name>
    <dbReference type="NCBI Taxonomy" id="6339"/>
    <lineage>
        <taxon>Eukaryota</taxon>
        <taxon>Metazoa</taxon>
        <taxon>Ecdysozoa</taxon>
        <taxon>Nematoda</taxon>
        <taxon>Chromadorea</taxon>
        <taxon>Rhabditida</taxon>
        <taxon>Rhabditina</taxon>
        <taxon>Rhabditomorpha</taxon>
        <taxon>Strongyloidea</taxon>
        <taxon>Heligmosomidae</taxon>
        <taxon>Heligmosomoides</taxon>
    </lineage>
</organism>
<dbReference type="AlphaFoldDB" id="A0A3P8EB51"/>
<sequence>MAHDAQERFGLLKFYYCNACDRHLPGPKALCQNEGCQLRGVPPKRSKTSKRTSIFTVLIKPQLSLILERVLPLLTELHDSIHNRDQSDDNPVLSETSCFPKYDRDIESVLDFRDRKVTIVLTLNVDGVRFKKLSRSESWPVYNRLEGLPFKEKNKYENIILAGIMFTKKPPTETLLVELFSGLKHELEVLQREGIPIHTASDTWICTPKLVNGIIDFAALQTFYGLPRWQSLQGCHLCMFPGERVGRRVIWFNSPRNTRELTEADFPGVRDLGTSMKNLWYALDPTLITLKVHCLVDHAVLEELPLVGSPYHWSSSSFESIHRRLHLRVPQCTTNVEETIIEKCNVMVGDFGLEGDWYVPADSVLAFEGMGEEQTISVGPKSVSEIQVGVQGAEDEELNRNHTPARFL</sequence>
<name>A0A3P8EB51_HELPZ</name>
<protein>
    <submittedName>
        <fullName evidence="1">Uncharacterized protein</fullName>
    </submittedName>
</protein>
<dbReference type="OrthoDB" id="5869162at2759"/>
<reference evidence="1" key="1">
    <citation type="submission" date="2018-11" db="EMBL/GenBank/DDBJ databases">
        <authorList>
            <consortium name="Pathogen Informatics"/>
        </authorList>
    </citation>
    <scope>NUCLEOTIDE SEQUENCE [LARGE SCALE GENOMIC DNA]</scope>
</reference>